<evidence type="ECO:0000256" key="1">
    <source>
        <dbReference type="SAM" id="Phobius"/>
    </source>
</evidence>
<keyword evidence="1" id="KW-0812">Transmembrane</keyword>
<protein>
    <submittedName>
        <fullName evidence="2">Uncharacterized protein</fullName>
    </submittedName>
</protein>
<proteinExistence type="predicted"/>
<accession>A0A432WVD5</accession>
<name>A0A432WVD5_9GAMM</name>
<dbReference type="AlphaFoldDB" id="A0A432WVD5"/>
<feature type="transmembrane region" description="Helical" evidence="1">
    <location>
        <begin position="12"/>
        <end position="31"/>
    </location>
</feature>
<dbReference type="Proteomes" id="UP000286934">
    <property type="component" value="Unassembled WGS sequence"/>
</dbReference>
<keyword evidence="1" id="KW-0472">Membrane</keyword>
<keyword evidence="1" id="KW-1133">Transmembrane helix</keyword>
<dbReference type="EMBL" id="PIPP01000002">
    <property type="protein sequence ID" value="RUO37731.1"/>
    <property type="molecule type" value="Genomic_DNA"/>
</dbReference>
<feature type="transmembrane region" description="Helical" evidence="1">
    <location>
        <begin position="37"/>
        <end position="58"/>
    </location>
</feature>
<sequence length="65" mass="7442">MKFQIMNIDLGVILRNIVAFGLALLLIQSFLEEPWSLRTVVWTTAIFVVGYLLGMFIMRKPKTPS</sequence>
<reference evidence="3" key="1">
    <citation type="journal article" date="2018" name="Front. Microbiol.">
        <title>Genome-Based Analysis Reveals the Taxonomy and Diversity of the Family Idiomarinaceae.</title>
        <authorList>
            <person name="Liu Y."/>
            <person name="Lai Q."/>
            <person name="Shao Z."/>
        </authorList>
    </citation>
    <scope>NUCLEOTIDE SEQUENCE [LARGE SCALE GENOMIC DNA]</scope>
    <source>
        <strain evidence="3">AIS</strain>
    </source>
</reference>
<organism evidence="2 3">
    <name type="scientific">Aliidiomarina shirensis</name>
    <dbReference type="NCBI Taxonomy" id="1048642"/>
    <lineage>
        <taxon>Bacteria</taxon>
        <taxon>Pseudomonadati</taxon>
        <taxon>Pseudomonadota</taxon>
        <taxon>Gammaproteobacteria</taxon>
        <taxon>Alteromonadales</taxon>
        <taxon>Idiomarinaceae</taxon>
        <taxon>Aliidiomarina</taxon>
    </lineage>
</organism>
<gene>
    <name evidence="2" type="ORF">CWE13_07230</name>
</gene>
<evidence type="ECO:0000313" key="2">
    <source>
        <dbReference type="EMBL" id="RUO37731.1"/>
    </source>
</evidence>
<keyword evidence="3" id="KW-1185">Reference proteome</keyword>
<comment type="caution">
    <text evidence="2">The sequence shown here is derived from an EMBL/GenBank/DDBJ whole genome shotgun (WGS) entry which is preliminary data.</text>
</comment>
<evidence type="ECO:0000313" key="3">
    <source>
        <dbReference type="Proteomes" id="UP000286934"/>
    </source>
</evidence>